<feature type="transmembrane region" description="Helical" evidence="2">
    <location>
        <begin position="65"/>
        <end position="83"/>
    </location>
</feature>
<feature type="transmembrane region" description="Helical" evidence="2">
    <location>
        <begin position="35"/>
        <end position="53"/>
    </location>
</feature>
<dbReference type="Pfam" id="PF00892">
    <property type="entry name" value="EamA"/>
    <property type="match status" value="2"/>
</dbReference>
<name>A0ABT2T9Q0_9FIRM</name>
<keyword evidence="2" id="KW-0472">Membrane</keyword>
<feature type="domain" description="EamA" evidence="3">
    <location>
        <begin position="7"/>
        <end position="137"/>
    </location>
</feature>
<keyword evidence="5" id="KW-1185">Reference proteome</keyword>
<dbReference type="SUPFAM" id="SSF103481">
    <property type="entry name" value="Multidrug resistance efflux transporter EmrE"/>
    <property type="match status" value="2"/>
</dbReference>
<comment type="similarity">
    <text evidence="1">Belongs to the EamA transporter family.</text>
</comment>
<feature type="transmembrane region" description="Helical" evidence="2">
    <location>
        <begin position="262"/>
        <end position="280"/>
    </location>
</feature>
<dbReference type="Gene3D" id="1.10.3730.20">
    <property type="match status" value="1"/>
</dbReference>
<reference evidence="4 5" key="1">
    <citation type="journal article" date="2021" name="ISME Commun">
        <title>Automated analysis of genomic sequences facilitates high-throughput and comprehensive description of bacteria.</title>
        <authorList>
            <person name="Hitch T.C.A."/>
        </authorList>
    </citation>
    <scope>NUCLEOTIDE SEQUENCE [LARGE SCALE GENOMIC DNA]</scope>
    <source>
        <strain evidence="4 5">H2_18</strain>
    </source>
</reference>
<dbReference type="RefSeq" id="WP_059066647.1">
    <property type="nucleotide sequence ID" value="NZ_JAOQJX010000005.1"/>
</dbReference>
<feature type="transmembrane region" description="Helical" evidence="2">
    <location>
        <begin position="149"/>
        <end position="166"/>
    </location>
</feature>
<sequence>MKGEKQGLAVLHTSVFLMSLSGLFAKWLDLPSAVIVFWRVVFSSLCLLFFLKLRKEKTRLARRKDYLLLMAAGAVLVIHWTTFMQSIQTSTVAIGTLTFSTFPLFVTFLEPALFKEKLKMQQIISAAVMLVGVIFIVPRFEMGNFMTQGILWGMAGSLSYAVLSLMNRKFMEQYSSTLTAFYEQATASILLLPVLFFSPQRAQGSDFLILLTLGMVFTAVAHTLYIESLRYVKVQTAGIVSGMESVYSIAAAFFLLKETPSIRELIGGSIILGVVFYSSIRSVREDFGRQNTESCKSQG</sequence>
<feature type="transmembrane region" description="Helical" evidence="2">
    <location>
        <begin position="89"/>
        <end position="108"/>
    </location>
</feature>
<comment type="caution">
    <text evidence="4">The sequence shown here is derived from an EMBL/GenBank/DDBJ whole genome shotgun (WGS) entry which is preliminary data.</text>
</comment>
<dbReference type="Proteomes" id="UP001652394">
    <property type="component" value="Unassembled WGS sequence"/>
</dbReference>
<evidence type="ECO:0000259" key="3">
    <source>
        <dbReference type="Pfam" id="PF00892"/>
    </source>
</evidence>
<feature type="transmembrane region" description="Helical" evidence="2">
    <location>
        <begin position="238"/>
        <end position="256"/>
    </location>
</feature>
<feature type="transmembrane region" description="Helical" evidence="2">
    <location>
        <begin position="208"/>
        <end position="226"/>
    </location>
</feature>
<feature type="transmembrane region" description="Helical" evidence="2">
    <location>
        <begin position="120"/>
        <end position="137"/>
    </location>
</feature>
<protein>
    <submittedName>
        <fullName evidence="4">DMT family transporter</fullName>
    </submittedName>
</protein>
<dbReference type="EMBL" id="JAOQJX010000005">
    <property type="protein sequence ID" value="MCU6747002.1"/>
    <property type="molecule type" value="Genomic_DNA"/>
</dbReference>
<keyword evidence="2" id="KW-0812">Transmembrane</keyword>
<evidence type="ECO:0000256" key="1">
    <source>
        <dbReference type="ARBA" id="ARBA00007362"/>
    </source>
</evidence>
<organism evidence="4 5">
    <name type="scientific">Faecalicatena acetigenes</name>
    <dbReference type="NCBI Taxonomy" id="2981790"/>
    <lineage>
        <taxon>Bacteria</taxon>
        <taxon>Bacillati</taxon>
        <taxon>Bacillota</taxon>
        <taxon>Clostridia</taxon>
        <taxon>Lachnospirales</taxon>
        <taxon>Lachnospiraceae</taxon>
        <taxon>Faecalicatena</taxon>
    </lineage>
</organism>
<dbReference type="PANTHER" id="PTHR22911">
    <property type="entry name" value="ACYL-MALONYL CONDENSING ENZYME-RELATED"/>
    <property type="match status" value="1"/>
</dbReference>
<dbReference type="PANTHER" id="PTHR22911:SF79">
    <property type="entry name" value="MOBA-LIKE NTP TRANSFERASE DOMAIN-CONTAINING PROTEIN"/>
    <property type="match status" value="1"/>
</dbReference>
<feature type="domain" description="EamA" evidence="3">
    <location>
        <begin position="148"/>
        <end position="277"/>
    </location>
</feature>
<proteinExistence type="inferred from homology"/>
<evidence type="ECO:0000256" key="2">
    <source>
        <dbReference type="SAM" id="Phobius"/>
    </source>
</evidence>
<evidence type="ECO:0000313" key="5">
    <source>
        <dbReference type="Proteomes" id="UP001652394"/>
    </source>
</evidence>
<gene>
    <name evidence="4" type="ORF">OCV51_04940</name>
</gene>
<dbReference type="InterPro" id="IPR037185">
    <property type="entry name" value="EmrE-like"/>
</dbReference>
<dbReference type="InterPro" id="IPR000620">
    <property type="entry name" value="EamA_dom"/>
</dbReference>
<accession>A0ABT2T9Q0</accession>
<feature type="transmembrane region" description="Helical" evidence="2">
    <location>
        <begin position="178"/>
        <end position="196"/>
    </location>
</feature>
<keyword evidence="2" id="KW-1133">Transmembrane helix</keyword>
<evidence type="ECO:0000313" key="4">
    <source>
        <dbReference type="EMBL" id="MCU6747002.1"/>
    </source>
</evidence>